<evidence type="ECO:0000256" key="3">
    <source>
        <dbReference type="ARBA" id="ARBA00022729"/>
    </source>
</evidence>
<dbReference type="OrthoDB" id="6759120at2"/>
<keyword evidence="3 4" id="KW-0732">Signal</keyword>
<dbReference type="InterPro" id="IPR023614">
    <property type="entry name" value="Porin_dom_sf"/>
</dbReference>
<accession>A0A1H2NG01</accession>
<comment type="similarity">
    <text evidence="1">Belongs to the outer membrane porin (Opr) (TC 1.B.25) family.</text>
</comment>
<dbReference type="Proteomes" id="UP000295254">
    <property type="component" value="Unassembled WGS sequence"/>
</dbReference>
<evidence type="ECO:0000256" key="1">
    <source>
        <dbReference type="ARBA" id="ARBA00009075"/>
    </source>
</evidence>
<dbReference type="Pfam" id="PF03573">
    <property type="entry name" value="OprD"/>
    <property type="match status" value="1"/>
</dbReference>
<evidence type="ECO:0000313" key="5">
    <source>
        <dbReference type="EMBL" id="TDB60615.1"/>
    </source>
</evidence>
<sequence length="426" mass="46947">MKKRPLLGLFVFSVSASSLHVHAEESSEGFVEGSTARLLARNMYFNRNSLSHSPDAIGWGQGFQLDYQSGFTQGDIGFGVDSSAYTAYKLDGGRGTVGTGMFPVEGDAERSESSTLNASVKMKWSNTVIKYGDLRPYNPVFATPDLRLMPMTTRGIQLLSEDIDKVSVDLGHFYSTRGYISTGHDGGFKAGYAGVDAGDVDYAGLTWLPVEEGGVGFYVSRAEDLWRQFYVNANYSLPLKGDQSLSVDFNLYRSLDEGQANAGDINVTAWSLATAYGIGPHTLTLSYQKIHGSQPFDYLMASDGTYMDSIYLANSSQYGDFNGPGEQSVGLGYQYDFGSTGYLHTTLGVRYVYGFDIDNEQVDPEGLYAYFSHSDKQIERDLDLKTVVQNGPLKDLSIRVRYADFSFTGDSVKQLRIISEYPFELL</sequence>
<evidence type="ECO:0000256" key="4">
    <source>
        <dbReference type="SAM" id="SignalP"/>
    </source>
</evidence>
<feature type="chain" id="PRO_5044371963" evidence="4">
    <location>
        <begin position="24"/>
        <end position="426"/>
    </location>
</feature>
<name>A0A1H2NG01_PSEVA</name>
<dbReference type="Gene3D" id="2.40.160.10">
    <property type="entry name" value="Porin"/>
    <property type="match status" value="1"/>
</dbReference>
<dbReference type="RefSeq" id="WP_093220893.1">
    <property type="nucleotide sequence ID" value="NZ_LT629803.1"/>
</dbReference>
<dbReference type="InterPro" id="IPR005318">
    <property type="entry name" value="OM_porin_bac"/>
</dbReference>
<dbReference type="STRING" id="95300.SAMN05216558_2182"/>
<gene>
    <name evidence="5" type="ORF">EIY72_17415</name>
</gene>
<keyword evidence="6" id="KW-1185">Reference proteome</keyword>
<dbReference type="PANTHER" id="PTHR34596:SF2">
    <property type="entry name" value="CHITOPORIN"/>
    <property type="match status" value="1"/>
</dbReference>
<dbReference type="PANTHER" id="PTHR34596">
    <property type="entry name" value="CHITOPORIN"/>
    <property type="match status" value="1"/>
</dbReference>
<reference evidence="6" key="1">
    <citation type="journal article" date="2019" name="bioRxiv">
        <title>Bacterially produced spermidine induces plant systemic susceptibility to pathogens.</title>
        <authorList>
            <person name="Melnyk R.A."/>
            <person name="Beskrovnaya P.A."/>
            <person name="Liu Z."/>
            <person name="Song Y."/>
            <person name="Haney C.H."/>
        </authorList>
    </citation>
    <scope>NUCLEOTIDE SEQUENCE [LARGE SCALE GENOMIC DNA]</scope>
    <source>
        <strain evidence="6">Dha-51</strain>
    </source>
</reference>
<keyword evidence="2" id="KW-0813">Transport</keyword>
<dbReference type="AlphaFoldDB" id="A0A1H2NG01"/>
<dbReference type="EMBL" id="RRZK01000023">
    <property type="protein sequence ID" value="TDB60615.1"/>
    <property type="molecule type" value="Genomic_DNA"/>
</dbReference>
<proteinExistence type="inferred from homology"/>
<dbReference type="GO" id="GO:0016020">
    <property type="term" value="C:membrane"/>
    <property type="evidence" value="ECO:0007669"/>
    <property type="project" value="InterPro"/>
</dbReference>
<evidence type="ECO:0000256" key="2">
    <source>
        <dbReference type="ARBA" id="ARBA00022448"/>
    </source>
</evidence>
<organism evidence="5 6">
    <name type="scientific">Pseudomonas vancouverensis</name>
    <dbReference type="NCBI Taxonomy" id="95300"/>
    <lineage>
        <taxon>Bacteria</taxon>
        <taxon>Pseudomonadati</taxon>
        <taxon>Pseudomonadota</taxon>
        <taxon>Gammaproteobacteria</taxon>
        <taxon>Pseudomonadales</taxon>
        <taxon>Pseudomonadaceae</taxon>
        <taxon>Pseudomonas</taxon>
    </lineage>
</organism>
<feature type="signal peptide" evidence="4">
    <location>
        <begin position="1"/>
        <end position="23"/>
    </location>
</feature>
<comment type="caution">
    <text evidence="5">The sequence shown here is derived from an EMBL/GenBank/DDBJ whole genome shotgun (WGS) entry which is preliminary data.</text>
</comment>
<protein>
    <submittedName>
        <fullName evidence="5">Outer membrane porin, OprD family</fullName>
    </submittedName>
</protein>
<evidence type="ECO:0000313" key="6">
    <source>
        <dbReference type="Proteomes" id="UP000295254"/>
    </source>
</evidence>
<dbReference type="GO" id="GO:0015288">
    <property type="term" value="F:porin activity"/>
    <property type="evidence" value="ECO:0007669"/>
    <property type="project" value="TreeGrafter"/>
</dbReference>